<sequence>MTLNPNQQASLTLDSLADLEIVCDQLPFIKPGPSNPNTEPNSQLFKPLNSYINPPGTSPANPGQTVNAVEQHKNPCSSPNSSIKGNITLSTDNTGPCSISKPALALLDNPPSPSLSTCHKQLGSTAESTTSSKSNLACLRLASPIFIPPLNSPLSLTLVTYQEQPASASAPSEKDTECSDLIYSLTTPSCKSTSPLAPIEETPAQNSVNDIGDTLLTPSAPSPVYSSCPLPALSRCSFPIGCTAKACPDKYNIADMKAITINEYSDTSMDVLGSITIVKHSNTSVASNLAPDLSLPAKEHYNNIDNYLKILNSDENKKKKTPEPTPIEDNPILFDV</sequence>
<accession>A0A0L0V7A4</accession>
<evidence type="ECO:0000313" key="3">
    <source>
        <dbReference type="Proteomes" id="UP000054564"/>
    </source>
</evidence>
<dbReference type="EMBL" id="AJIL01000101">
    <property type="protein sequence ID" value="KNE95190.1"/>
    <property type="molecule type" value="Genomic_DNA"/>
</dbReference>
<name>A0A0L0V7A4_9BASI</name>
<dbReference type="Proteomes" id="UP000054564">
    <property type="component" value="Unassembled WGS sequence"/>
</dbReference>
<organism evidence="2 3">
    <name type="scientific">Puccinia striiformis f. sp. tritici PST-78</name>
    <dbReference type="NCBI Taxonomy" id="1165861"/>
    <lineage>
        <taxon>Eukaryota</taxon>
        <taxon>Fungi</taxon>
        <taxon>Dikarya</taxon>
        <taxon>Basidiomycota</taxon>
        <taxon>Pucciniomycotina</taxon>
        <taxon>Pucciniomycetes</taxon>
        <taxon>Pucciniales</taxon>
        <taxon>Pucciniaceae</taxon>
        <taxon>Puccinia</taxon>
    </lineage>
</organism>
<gene>
    <name evidence="2" type="ORF">PSTG_11456</name>
</gene>
<feature type="region of interest" description="Disordered" evidence="1">
    <location>
        <begin position="315"/>
        <end position="336"/>
    </location>
</feature>
<evidence type="ECO:0000313" key="2">
    <source>
        <dbReference type="EMBL" id="KNE95190.1"/>
    </source>
</evidence>
<comment type="caution">
    <text evidence="2">The sequence shown here is derived from an EMBL/GenBank/DDBJ whole genome shotgun (WGS) entry which is preliminary data.</text>
</comment>
<evidence type="ECO:0000256" key="1">
    <source>
        <dbReference type="SAM" id="MobiDB-lite"/>
    </source>
</evidence>
<dbReference type="OrthoDB" id="10413477at2759"/>
<feature type="compositionally biased region" description="Polar residues" evidence="1">
    <location>
        <begin position="35"/>
        <end position="44"/>
    </location>
</feature>
<protein>
    <submittedName>
        <fullName evidence="2">Uncharacterized protein</fullName>
    </submittedName>
</protein>
<dbReference type="AlphaFoldDB" id="A0A0L0V7A4"/>
<feature type="compositionally biased region" description="Polar residues" evidence="1">
    <location>
        <begin position="58"/>
        <end position="82"/>
    </location>
</feature>
<reference evidence="3" key="1">
    <citation type="submission" date="2014-03" db="EMBL/GenBank/DDBJ databases">
        <title>The Genome Sequence of Puccinia striiformis f. sp. tritici PST-78.</title>
        <authorList>
            <consortium name="The Broad Institute Genome Sequencing Platform"/>
            <person name="Cuomo C."/>
            <person name="Hulbert S."/>
            <person name="Chen X."/>
            <person name="Walker B."/>
            <person name="Young S.K."/>
            <person name="Zeng Q."/>
            <person name="Gargeya S."/>
            <person name="Fitzgerald M."/>
            <person name="Haas B."/>
            <person name="Abouelleil A."/>
            <person name="Alvarado L."/>
            <person name="Arachchi H.M."/>
            <person name="Berlin A.M."/>
            <person name="Chapman S.B."/>
            <person name="Goldberg J."/>
            <person name="Griggs A."/>
            <person name="Gujja S."/>
            <person name="Hansen M."/>
            <person name="Howarth C."/>
            <person name="Imamovic A."/>
            <person name="Larimer J."/>
            <person name="McCowan C."/>
            <person name="Montmayeur A."/>
            <person name="Murphy C."/>
            <person name="Neiman D."/>
            <person name="Pearson M."/>
            <person name="Priest M."/>
            <person name="Roberts A."/>
            <person name="Saif S."/>
            <person name="Shea T."/>
            <person name="Sisk P."/>
            <person name="Sykes S."/>
            <person name="Wortman J."/>
            <person name="Nusbaum C."/>
            <person name="Birren B."/>
        </authorList>
    </citation>
    <scope>NUCLEOTIDE SEQUENCE [LARGE SCALE GENOMIC DNA]</scope>
    <source>
        <strain evidence="3">race PST-78</strain>
    </source>
</reference>
<keyword evidence="3" id="KW-1185">Reference proteome</keyword>
<feature type="region of interest" description="Disordered" evidence="1">
    <location>
        <begin position="30"/>
        <end position="82"/>
    </location>
</feature>
<proteinExistence type="predicted"/>